<name>A0ACC0K055_CHOFU</name>
<sequence length="276" mass="30932">MKLFIFGALLVNLANAAPALEGVDLDNPVKFRSDAGELGEYFEGDMILSSSQKRAVTTAVDARNGLRGAAKRWPERTVVYYVEENDFDEDQVKLIEEGMADIASKSCIKFRPRVKDGEHAVVIQGSANGCFSNVGFSSEDDDGEVSQVLNLSKGCFRHGTMVHEMLHTLGFYHMQSTYDRDDFVKIIWENIRAGTEHNFAKYTNDTVTDFGVPYDYESVMHYPETAFSKNGNRTIIPLQENVKVGQRDGLSESDILKLNKMYCEDSDGVKISHRSK</sequence>
<evidence type="ECO:0000313" key="2">
    <source>
        <dbReference type="Proteomes" id="UP001064048"/>
    </source>
</evidence>
<proteinExistence type="predicted"/>
<dbReference type="Proteomes" id="UP001064048">
    <property type="component" value="Chromosome Z"/>
</dbReference>
<reference evidence="1 2" key="1">
    <citation type="journal article" date="2022" name="Genome Biol. Evol.">
        <title>The Spruce Budworm Genome: Reconstructing the Evolutionary History of Antifreeze Proteins.</title>
        <authorList>
            <person name="Beliveau C."/>
            <person name="Gagne P."/>
            <person name="Picq S."/>
            <person name="Vernygora O."/>
            <person name="Keeling C.I."/>
            <person name="Pinkney K."/>
            <person name="Doucet D."/>
            <person name="Wen F."/>
            <person name="Johnston J.S."/>
            <person name="Maaroufi H."/>
            <person name="Boyle B."/>
            <person name="Laroche J."/>
            <person name="Dewar K."/>
            <person name="Juretic N."/>
            <person name="Blackburn G."/>
            <person name="Nisole A."/>
            <person name="Brunet B."/>
            <person name="Brandao M."/>
            <person name="Lumley L."/>
            <person name="Duan J."/>
            <person name="Quan G."/>
            <person name="Lucarotti C.J."/>
            <person name="Roe A.D."/>
            <person name="Sperling F.A.H."/>
            <person name="Levesque R.C."/>
            <person name="Cusson M."/>
        </authorList>
    </citation>
    <scope>NUCLEOTIDE SEQUENCE [LARGE SCALE GENOMIC DNA]</scope>
    <source>
        <strain evidence="1">Glfc:IPQL:Cfum</strain>
    </source>
</reference>
<accession>A0ACC0K055</accession>
<gene>
    <name evidence="1" type="ORF">MSG28_000309</name>
</gene>
<organism evidence="1 2">
    <name type="scientific">Choristoneura fumiferana</name>
    <name type="common">Spruce budworm moth</name>
    <name type="synonym">Archips fumiferana</name>
    <dbReference type="NCBI Taxonomy" id="7141"/>
    <lineage>
        <taxon>Eukaryota</taxon>
        <taxon>Metazoa</taxon>
        <taxon>Ecdysozoa</taxon>
        <taxon>Arthropoda</taxon>
        <taxon>Hexapoda</taxon>
        <taxon>Insecta</taxon>
        <taxon>Pterygota</taxon>
        <taxon>Neoptera</taxon>
        <taxon>Endopterygota</taxon>
        <taxon>Lepidoptera</taxon>
        <taxon>Glossata</taxon>
        <taxon>Ditrysia</taxon>
        <taxon>Tortricoidea</taxon>
        <taxon>Tortricidae</taxon>
        <taxon>Tortricinae</taxon>
        <taxon>Choristoneura</taxon>
    </lineage>
</organism>
<protein>
    <submittedName>
        <fullName evidence="1">Uncharacterized protein</fullName>
    </submittedName>
</protein>
<comment type="caution">
    <text evidence="1">The sequence shown here is derived from an EMBL/GenBank/DDBJ whole genome shotgun (WGS) entry which is preliminary data.</text>
</comment>
<dbReference type="EMBL" id="CM046131">
    <property type="protein sequence ID" value="KAI8429765.1"/>
    <property type="molecule type" value="Genomic_DNA"/>
</dbReference>
<evidence type="ECO:0000313" key="1">
    <source>
        <dbReference type="EMBL" id="KAI8429765.1"/>
    </source>
</evidence>
<keyword evidence="2" id="KW-1185">Reference proteome</keyword>